<evidence type="ECO:0000256" key="3">
    <source>
        <dbReference type="ARBA" id="ARBA00022723"/>
    </source>
</evidence>
<dbReference type="Pfam" id="PF01648">
    <property type="entry name" value="ACPS"/>
    <property type="match status" value="1"/>
</dbReference>
<keyword evidence="4" id="KW-0276">Fatty acid metabolism</keyword>
<evidence type="ECO:0000256" key="7">
    <source>
        <dbReference type="ARBA" id="ARBA00023160"/>
    </source>
</evidence>
<dbReference type="NCBIfam" id="TIGR00516">
    <property type="entry name" value="acpS"/>
    <property type="match status" value="1"/>
</dbReference>
<evidence type="ECO:0000256" key="4">
    <source>
        <dbReference type="ARBA" id="ARBA00022832"/>
    </source>
</evidence>
<organism evidence="9 10">
    <name type="scientific">Solimonas aquatica</name>
    <dbReference type="NCBI Taxonomy" id="489703"/>
    <lineage>
        <taxon>Bacteria</taxon>
        <taxon>Pseudomonadati</taxon>
        <taxon>Pseudomonadota</taxon>
        <taxon>Gammaproteobacteria</taxon>
        <taxon>Nevskiales</taxon>
        <taxon>Nevskiaceae</taxon>
        <taxon>Solimonas</taxon>
    </lineage>
</organism>
<dbReference type="SUPFAM" id="SSF56214">
    <property type="entry name" value="4'-phosphopantetheinyl transferase"/>
    <property type="match status" value="1"/>
</dbReference>
<accession>A0A1H9HCP1</accession>
<reference evidence="9 10" key="1">
    <citation type="submission" date="2016-10" db="EMBL/GenBank/DDBJ databases">
        <authorList>
            <person name="de Groot N.N."/>
        </authorList>
    </citation>
    <scope>NUCLEOTIDE SEQUENCE [LARGE SCALE GENOMIC DNA]</scope>
    <source>
        <strain evidence="9 10">DSM 25927</strain>
    </source>
</reference>
<dbReference type="GO" id="GO:0008897">
    <property type="term" value="F:holo-[acyl-carrier-protein] synthase activity"/>
    <property type="evidence" value="ECO:0007669"/>
    <property type="project" value="InterPro"/>
</dbReference>
<dbReference type="STRING" id="489703.SAMN04488038_108120"/>
<dbReference type="Gene3D" id="3.90.470.20">
    <property type="entry name" value="4'-phosphopantetheinyl transferase domain"/>
    <property type="match status" value="1"/>
</dbReference>
<evidence type="ECO:0000259" key="8">
    <source>
        <dbReference type="Pfam" id="PF01648"/>
    </source>
</evidence>
<dbReference type="InterPro" id="IPR008278">
    <property type="entry name" value="4-PPantetheinyl_Trfase_dom"/>
</dbReference>
<keyword evidence="3" id="KW-0479">Metal-binding</keyword>
<dbReference type="InterPro" id="IPR037143">
    <property type="entry name" value="4-PPantetheinyl_Trfase_dom_sf"/>
</dbReference>
<dbReference type="EMBL" id="FOFS01000008">
    <property type="protein sequence ID" value="SEQ60129.1"/>
    <property type="molecule type" value="Genomic_DNA"/>
</dbReference>
<keyword evidence="5" id="KW-0460">Magnesium</keyword>
<keyword evidence="2" id="KW-0808">Transferase</keyword>
<evidence type="ECO:0000256" key="6">
    <source>
        <dbReference type="ARBA" id="ARBA00023098"/>
    </source>
</evidence>
<dbReference type="NCBIfam" id="TIGR00556">
    <property type="entry name" value="pantethn_trn"/>
    <property type="match status" value="1"/>
</dbReference>
<evidence type="ECO:0000313" key="10">
    <source>
        <dbReference type="Proteomes" id="UP000199233"/>
    </source>
</evidence>
<keyword evidence="6" id="KW-0443">Lipid metabolism</keyword>
<dbReference type="AlphaFoldDB" id="A0A1H9HCP1"/>
<evidence type="ECO:0000256" key="2">
    <source>
        <dbReference type="ARBA" id="ARBA00022679"/>
    </source>
</evidence>
<name>A0A1H9HCP1_9GAMM</name>
<keyword evidence="10" id="KW-1185">Reference proteome</keyword>
<evidence type="ECO:0000256" key="1">
    <source>
        <dbReference type="ARBA" id="ARBA00022516"/>
    </source>
</evidence>
<evidence type="ECO:0000256" key="5">
    <source>
        <dbReference type="ARBA" id="ARBA00022842"/>
    </source>
</evidence>
<keyword evidence="7" id="KW-0275">Fatty acid biosynthesis</keyword>
<dbReference type="Proteomes" id="UP000199233">
    <property type="component" value="Unassembled WGS sequence"/>
</dbReference>
<proteinExistence type="predicted"/>
<feature type="domain" description="4'-phosphopantetheinyl transferase" evidence="8">
    <location>
        <begin position="4"/>
        <end position="84"/>
    </location>
</feature>
<dbReference type="InterPro" id="IPR004568">
    <property type="entry name" value="Ppantetheine-prot_Trfase_dom"/>
</dbReference>
<dbReference type="GO" id="GO:0006633">
    <property type="term" value="P:fatty acid biosynthetic process"/>
    <property type="evidence" value="ECO:0007669"/>
    <property type="project" value="UniProtKB-KW"/>
</dbReference>
<gene>
    <name evidence="9" type="ORF">SAMN04488038_108120</name>
</gene>
<sequence length="114" mass="12576">MEQLLQRRGTRVLTRLLCAAERREVKARTNTARALAMCWAAKEAFVKALGCGFSAGIAWRDVGVVREANGRPTLIFSRSMKARLKQEGVGATHISLSDDGGQVCAYVILERRRA</sequence>
<protein>
    <submittedName>
        <fullName evidence="9">Holo-[acyl-carrier protein] synthase</fullName>
    </submittedName>
</protein>
<dbReference type="InterPro" id="IPR002582">
    <property type="entry name" value="ACPS"/>
</dbReference>
<keyword evidence="1" id="KW-0444">Lipid biosynthesis</keyword>
<dbReference type="GO" id="GO:0000287">
    <property type="term" value="F:magnesium ion binding"/>
    <property type="evidence" value="ECO:0007669"/>
    <property type="project" value="InterPro"/>
</dbReference>
<evidence type="ECO:0000313" key="9">
    <source>
        <dbReference type="EMBL" id="SEQ60129.1"/>
    </source>
</evidence>